<dbReference type="CDD" id="cd12325">
    <property type="entry name" value="RRM1_hnRNPA_hnRNPD_like"/>
    <property type="match status" value="1"/>
</dbReference>
<dbReference type="GO" id="GO:0003723">
    <property type="term" value="F:RNA binding"/>
    <property type="evidence" value="ECO:0007669"/>
    <property type="project" value="UniProtKB-UniRule"/>
</dbReference>
<dbReference type="PANTHER" id="PTHR48033:SF10">
    <property type="entry name" value="RNA-BINDING PROTEIN SQUID"/>
    <property type="match status" value="1"/>
</dbReference>
<dbReference type="STRING" id="7167.A0A182FJW4"/>
<feature type="compositionally biased region" description="Gly residues" evidence="4">
    <location>
        <begin position="230"/>
        <end position="239"/>
    </location>
</feature>
<keyword evidence="7" id="KW-1185">Reference proteome</keyword>
<evidence type="ECO:0000256" key="4">
    <source>
        <dbReference type="SAM" id="MobiDB-lite"/>
    </source>
</evidence>
<comment type="subcellular location">
    <subcellularLocation>
        <location evidence="1">Nucleus</location>
    </subcellularLocation>
</comment>
<dbReference type="PANTHER" id="PTHR48033">
    <property type="entry name" value="RNA-BINDING (RRM/RBD/RNP MOTIFS) FAMILY PROTEIN"/>
    <property type="match status" value="1"/>
</dbReference>
<dbReference type="InterPro" id="IPR012677">
    <property type="entry name" value="Nucleotide-bd_a/b_plait_sf"/>
</dbReference>
<name>A0A182FJW4_ANOAL</name>
<reference evidence="6 7" key="1">
    <citation type="journal article" date="2017" name="G3 (Bethesda)">
        <title>The Physical Genome Mapping of Anopheles albimanus Corrected Scaffold Misassemblies and Identified Interarm Rearrangements in Genus Anopheles.</title>
        <authorList>
            <person name="Artemov G.N."/>
            <person name="Peery A.N."/>
            <person name="Jiang X."/>
            <person name="Tu Z."/>
            <person name="Stegniy V.N."/>
            <person name="Sharakhova M.V."/>
            <person name="Sharakhov I.V."/>
        </authorList>
    </citation>
    <scope>NUCLEOTIDE SEQUENCE [LARGE SCALE GENOMIC DNA]</scope>
    <source>
        <strain evidence="6 7">ALBI9_A</strain>
    </source>
</reference>
<evidence type="ECO:0000256" key="1">
    <source>
        <dbReference type="ARBA" id="ARBA00004123"/>
    </source>
</evidence>
<evidence type="ECO:0000259" key="5">
    <source>
        <dbReference type="PROSITE" id="PS50102"/>
    </source>
</evidence>
<feature type="region of interest" description="Disordered" evidence="4">
    <location>
        <begin position="217"/>
        <end position="253"/>
    </location>
</feature>
<dbReference type="InterPro" id="IPR000504">
    <property type="entry name" value="RRM_dom"/>
</dbReference>
<protein>
    <recommendedName>
        <fullName evidence="5">RRM domain-containing protein</fullName>
    </recommendedName>
</protein>
<dbReference type="SUPFAM" id="SSF54928">
    <property type="entry name" value="RNA-binding domain, RBD"/>
    <property type="match status" value="2"/>
</dbReference>
<feature type="compositionally biased region" description="Low complexity" evidence="4">
    <location>
        <begin position="30"/>
        <end position="58"/>
    </location>
</feature>
<dbReference type="GO" id="GO:0005654">
    <property type="term" value="C:nucleoplasm"/>
    <property type="evidence" value="ECO:0007669"/>
    <property type="project" value="TreeGrafter"/>
</dbReference>
<dbReference type="Gene3D" id="3.30.70.330">
    <property type="match status" value="2"/>
</dbReference>
<evidence type="ECO:0000313" key="7">
    <source>
        <dbReference type="Proteomes" id="UP000069272"/>
    </source>
</evidence>
<organism evidence="6 7">
    <name type="scientific">Anopheles albimanus</name>
    <name type="common">New world malaria mosquito</name>
    <dbReference type="NCBI Taxonomy" id="7167"/>
    <lineage>
        <taxon>Eukaryota</taxon>
        <taxon>Metazoa</taxon>
        <taxon>Ecdysozoa</taxon>
        <taxon>Arthropoda</taxon>
        <taxon>Hexapoda</taxon>
        <taxon>Insecta</taxon>
        <taxon>Pterygota</taxon>
        <taxon>Neoptera</taxon>
        <taxon>Endopterygota</taxon>
        <taxon>Diptera</taxon>
        <taxon>Nematocera</taxon>
        <taxon>Culicoidea</taxon>
        <taxon>Culicidae</taxon>
        <taxon>Anophelinae</taxon>
        <taxon>Anopheles</taxon>
    </lineage>
</organism>
<feature type="region of interest" description="Disordered" evidence="4">
    <location>
        <begin position="1"/>
        <end position="61"/>
    </location>
</feature>
<evidence type="ECO:0000256" key="3">
    <source>
        <dbReference type="ARBA" id="ARBA00023242"/>
    </source>
</evidence>
<accession>A0A182FJW4</accession>
<feature type="domain" description="RRM" evidence="5">
    <location>
        <begin position="144"/>
        <end position="221"/>
    </location>
</feature>
<evidence type="ECO:0000256" key="2">
    <source>
        <dbReference type="ARBA" id="ARBA00022884"/>
    </source>
</evidence>
<dbReference type="VEuPathDB" id="VectorBase:AALB006809"/>
<dbReference type="AlphaFoldDB" id="A0A182FJW4"/>
<dbReference type="FunFam" id="3.30.70.330:FF:000477">
    <property type="entry name" value="Heterogeneous nuclear ribonucleoprotein D"/>
    <property type="match status" value="1"/>
</dbReference>
<dbReference type="Pfam" id="PF00076">
    <property type="entry name" value="RRM_1"/>
    <property type="match status" value="2"/>
</dbReference>
<dbReference type="SMART" id="SM00360">
    <property type="entry name" value="RRM"/>
    <property type="match status" value="2"/>
</dbReference>
<feature type="compositionally biased region" description="Gly residues" evidence="4">
    <location>
        <begin position="350"/>
        <end position="378"/>
    </location>
</feature>
<dbReference type="GO" id="GO:0010468">
    <property type="term" value="P:regulation of gene expression"/>
    <property type="evidence" value="ECO:0007669"/>
    <property type="project" value="TreeGrafter"/>
</dbReference>
<sequence>MAEVQDTEMNGAGGEATQENGSNQPATDQSTATANEGTSSTTNGSTTETTSSSTNSTSVRDDDRKLFVGGLSWETSDKDLKEHFSAYGDIESINVKTDPNTGRSRGFAFIVYKSADSIEKVVAAGDHVINNKKVDPKKAKARYGKIFVGGLTSEISDEEIKIFFGQFGNIVEVEMPFDKQKNQRKGFCFITFDSEQVVNELLKTPKQTISGKEVDVKKATPKPDNMGPMGPMGGRGGMRGPPPRGMRGGRGGPGGPKDLKDFYFNLYLSFSFFLMLVISEMQATDKAGAVKDMEATVTDKDTAEDMVIIIANISAGLEEEEVATHLVTIMPIITDDYGYGGYDGGYMNGGRPGGPRGGGKGGAGGYGGGKQRGGGGSGRQPRHTPY</sequence>
<feature type="domain" description="RRM" evidence="5">
    <location>
        <begin position="64"/>
        <end position="146"/>
    </location>
</feature>
<keyword evidence="2" id="KW-0694">RNA-binding</keyword>
<dbReference type="GO" id="GO:0000785">
    <property type="term" value="C:chromatin"/>
    <property type="evidence" value="ECO:0007669"/>
    <property type="project" value="TreeGrafter"/>
</dbReference>
<keyword evidence="3" id="KW-0539">Nucleus</keyword>
<proteinExistence type="predicted"/>
<dbReference type="EnsemblMetazoa" id="AALB006809-RA">
    <property type="protein sequence ID" value="AALB006809-PA"/>
    <property type="gene ID" value="AALB006809"/>
</dbReference>
<dbReference type="PROSITE" id="PS50102">
    <property type="entry name" value="RRM"/>
    <property type="match status" value="2"/>
</dbReference>
<dbReference type="CDD" id="cd12329">
    <property type="entry name" value="RRM2_hnRNPD_like"/>
    <property type="match status" value="1"/>
</dbReference>
<feature type="compositionally biased region" description="Polar residues" evidence="4">
    <location>
        <begin position="17"/>
        <end position="29"/>
    </location>
</feature>
<dbReference type="InterPro" id="IPR035979">
    <property type="entry name" value="RBD_domain_sf"/>
</dbReference>
<dbReference type="Proteomes" id="UP000069272">
    <property type="component" value="Chromosome X"/>
</dbReference>
<evidence type="ECO:0000313" key="6">
    <source>
        <dbReference type="EnsemblMetazoa" id="AALB006809-PA"/>
    </source>
</evidence>
<feature type="region of interest" description="Disordered" evidence="4">
    <location>
        <begin position="350"/>
        <end position="386"/>
    </location>
</feature>
<reference evidence="6" key="2">
    <citation type="submission" date="2022-08" db="UniProtKB">
        <authorList>
            <consortium name="EnsemblMetazoa"/>
        </authorList>
    </citation>
    <scope>IDENTIFICATION</scope>
    <source>
        <strain evidence="6">STECLA/ALBI9_A</strain>
    </source>
</reference>
<dbReference type="VEuPathDB" id="VectorBase:AALB20_035972"/>